<protein>
    <submittedName>
        <fullName evidence="1">Uncharacterized protein</fullName>
    </submittedName>
</protein>
<organism evidence="1 2">
    <name type="scientific">Pseudomonas fluorescens</name>
    <dbReference type="NCBI Taxonomy" id="294"/>
    <lineage>
        <taxon>Bacteria</taxon>
        <taxon>Pseudomonadati</taxon>
        <taxon>Pseudomonadota</taxon>
        <taxon>Gammaproteobacteria</taxon>
        <taxon>Pseudomonadales</taxon>
        <taxon>Pseudomonadaceae</taxon>
        <taxon>Pseudomonas</taxon>
    </lineage>
</organism>
<proteinExistence type="predicted"/>
<dbReference type="OrthoDB" id="7018911at2"/>
<sequence length="140" mass="15752">MQDGCWPFHLFGANFATEAEAQEFVFEQWEPEPTESASEAEYVSWEDRNPTWKLAEELGFYMDSDFVELAGTPEDVIAQICSQSERALISSKAGEFTHFIMVGSNAIWGDRLSTSTQVEPLVRLPQSTQTIAYLGLFNSI</sequence>
<evidence type="ECO:0000313" key="1">
    <source>
        <dbReference type="EMBL" id="OPA91686.1"/>
    </source>
</evidence>
<dbReference type="Proteomes" id="UP000190965">
    <property type="component" value="Unassembled WGS sequence"/>
</dbReference>
<gene>
    <name evidence="1" type="ORF">BFW87_18840</name>
</gene>
<reference evidence="1 2" key="1">
    <citation type="submission" date="2016-12" db="EMBL/GenBank/DDBJ databases">
        <title>Draft genome sequences of seven strains of Pseudomonas fluorescens that produce 4-formylaminooxyvinylglycine.</title>
        <authorList>
            <person name="Okrent R.A."/>
            <person name="Manning V.A."/>
            <person name="Trippe K.M."/>
        </authorList>
    </citation>
    <scope>NUCLEOTIDE SEQUENCE [LARGE SCALE GENOMIC DNA]</scope>
    <source>
        <strain evidence="1 2">P5A</strain>
    </source>
</reference>
<name>A0A1T2YI84_PSEFL</name>
<dbReference type="RefSeq" id="WP_078741251.1">
    <property type="nucleotide sequence ID" value="NZ_MSDF01000024.1"/>
</dbReference>
<dbReference type="EMBL" id="MSDF01000024">
    <property type="protein sequence ID" value="OPA91686.1"/>
    <property type="molecule type" value="Genomic_DNA"/>
</dbReference>
<dbReference type="AlphaFoldDB" id="A0A1T2YI84"/>
<evidence type="ECO:0000313" key="2">
    <source>
        <dbReference type="Proteomes" id="UP000190965"/>
    </source>
</evidence>
<comment type="caution">
    <text evidence="1">The sequence shown here is derived from an EMBL/GenBank/DDBJ whole genome shotgun (WGS) entry which is preliminary data.</text>
</comment>
<accession>A0A1T2YI84</accession>